<dbReference type="GO" id="GO:0006302">
    <property type="term" value="P:double-strand break repair"/>
    <property type="evidence" value="ECO:0007669"/>
    <property type="project" value="TreeGrafter"/>
</dbReference>
<dbReference type="AlphaFoldDB" id="A0A813MR83"/>
<reference evidence="2" key="1">
    <citation type="submission" date="2021-02" db="EMBL/GenBank/DDBJ databases">
        <authorList>
            <person name="Nowell W R."/>
        </authorList>
    </citation>
    <scope>NUCLEOTIDE SEQUENCE</scope>
</reference>
<dbReference type="GO" id="GO:0016887">
    <property type="term" value="F:ATP hydrolysis activity"/>
    <property type="evidence" value="ECO:0007669"/>
    <property type="project" value="InterPro"/>
</dbReference>
<dbReference type="Pfam" id="PF13304">
    <property type="entry name" value="AAA_21"/>
    <property type="match status" value="1"/>
</dbReference>
<dbReference type="Gene3D" id="3.40.50.150">
    <property type="entry name" value="Vaccinia Virus protein VP39"/>
    <property type="match status" value="1"/>
</dbReference>
<dbReference type="SUPFAM" id="SSF52540">
    <property type="entry name" value="P-loop containing nucleoside triphosphate hydrolases"/>
    <property type="match status" value="1"/>
</dbReference>
<dbReference type="InterPro" id="IPR027417">
    <property type="entry name" value="P-loop_NTPase"/>
</dbReference>
<dbReference type="Pfam" id="PF13489">
    <property type="entry name" value="Methyltransf_23"/>
    <property type="match status" value="1"/>
</dbReference>
<dbReference type="SUPFAM" id="SSF53335">
    <property type="entry name" value="S-adenosyl-L-methionine-dependent methyltransferases"/>
    <property type="match status" value="1"/>
</dbReference>
<gene>
    <name evidence="2" type="ORF">PYM288_LOCUS793</name>
</gene>
<comment type="caution">
    <text evidence="2">The sequence shown here is derived from an EMBL/GenBank/DDBJ whole genome shotgun (WGS) entry which is preliminary data.</text>
</comment>
<dbReference type="PANTHER" id="PTHR32182:SF22">
    <property type="entry name" value="ATP-DEPENDENT ENDONUCLEASE, OLD FAMILY-RELATED"/>
    <property type="match status" value="1"/>
</dbReference>
<organism evidence="2 3">
    <name type="scientific">Rotaria sordida</name>
    <dbReference type="NCBI Taxonomy" id="392033"/>
    <lineage>
        <taxon>Eukaryota</taxon>
        <taxon>Metazoa</taxon>
        <taxon>Spiralia</taxon>
        <taxon>Gnathifera</taxon>
        <taxon>Rotifera</taxon>
        <taxon>Eurotatoria</taxon>
        <taxon>Bdelloidea</taxon>
        <taxon>Philodinida</taxon>
        <taxon>Philodinidae</taxon>
        <taxon>Rotaria</taxon>
    </lineage>
</organism>
<dbReference type="GO" id="GO:0005524">
    <property type="term" value="F:ATP binding"/>
    <property type="evidence" value="ECO:0007669"/>
    <property type="project" value="InterPro"/>
</dbReference>
<accession>A0A813MR83</accession>
<evidence type="ECO:0000313" key="3">
    <source>
        <dbReference type="Proteomes" id="UP000663854"/>
    </source>
</evidence>
<protein>
    <recommendedName>
        <fullName evidence="1">ATPase AAA-type core domain-containing protein</fullName>
    </recommendedName>
</protein>
<feature type="domain" description="ATPase AAA-type core" evidence="1">
    <location>
        <begin position="83"/>
        <end position="155"/>
    </location>
</feature>
<dbReference type="InterPro" id="IPR003959">
    <property type="entry name" value="ATPase_AAA_core"/>
</dbReference>
<dbReference type="EMBL" id="CAJNOH010000003">
    <property type="protein sequence ID" value="CAF0728728.1"/>
    <property type="molecule type" value="Genomic_DNA"/>
</dbReference>
<dbReference type="Gene3D" id="3.40.50.300">
    <property type="entry name" value="P-loop containing nucleotide triphosphate hydrolases"/>
    <property type="match status" value="1"/>
</dbReference>
<dbReference type="Proteomes" id="UP000663854">
    <property type="component" value="Unassembled WGS sequence"/>
</dbReference>
<dbReference type="PANTHER" id="PTHR32182">
    <property type="entry name" value="DNA REPLICATION AND REPAIR PROTEIN RECF"/>
    <property type="match status" value="1"/>
</dbReference>
<dbReference type="InterPro" id="IPR029063">
    <property type="entry name" value="SAM-dependent_MTases_sf"/>
</dbReference>
<evidence type="ECO:0000313" key="2">
    <source>
        <dbReference type="EMBL" id="CAF0728728.1"/>
    </source>
</evidence>
<proteinExistence type="predicted"/>
<evidence type="ECO:0000259" key="1">
    <source>
        <dbReference type="Pfam" id="PF13304"/>
    </source>
</evidence>
<sequence>MVGNAKDVKNIGLHSLLYLHDKVFSYIQILQEKRYNSSHPEIISSIEDKLIIEKDYHRLNQLFLHFFKAELKRDVEGNCTLYGQSIENVEFSEGQKILLQIIVAIHAQGGGINNYILILDEPENHLHPSAIIEILEILKANNTNGQIWIATHSIPILSHFGPEYIWYLEDGEVKHAGKVPQTVLEGLLGNEEEIEKLKDFVGLPELLALNTFAYECLLEPTVVTTEAGDPQTRQINTVLNSIIKNDGQEKLKVLDFGAGKGRLLSNLYEDMESAGQNLTDVLDYIAYDEYDADKTTCSDLIDKVYGSSDERYFNSIDKLISKQDKESFDVVILCNVLHEIEPQKWIELFSQKISKLLKENGVALIVEDTLMPVGEMAHSKGFIVLDTTQLKELFKVSSKEIDFVSNDAKGDDRLKAHYIGKRHLQNISTETLKESLKSAKKRASEKISKLRSSKEKSYKMGKAHAFYVQQYANADLALIELGG</sequence>
<dbReference type="GO" id="GO:0000731">
    <property type="term" value="P:DNA synthesis involved in DNA repair"/>
    <property type="evidence" value="ECO:0007669"/>
    <property type="project" value="TreeGrafter"/>
</dbReference>
<name>A0A813MR83_9BILA</name>